<evidence type="ECO:0000313" key="1">
    <source>
        <dbReference type="EMBL" id="GMI72576.1"/>
    </source>
</evidence>
<accession>A0A9W7LQR8</accession>
<gene>
    <name evidence="1" type="ORF">HRI_000926900</name>
</gene>
<name>A0A9W7LQR8_HIBTR</name>
<sequence length="122" mass="13345">MNGRVLSFGLDASICDFMASVLNLGEKKVLNGTQNGFHCLEGQRVSVAKGKMMMITHVDLPSRFSNSMDEGGRNCIEENIMENINGFPPPIPYLPGVLWPYLWNSAVPSPAFCPLSGDDLLL</sequence>
<dbReference type="EMBL" id="BSYR01000010">
    <property type="protein sequence ID" value="GMI72576.1"/>
    <property type="molecule type" value="Genomic_DNA"/>
</dbReference>
<proteinExistence type="predicted"/>
<evidence type="ECO:0000313" key="2">
    <source>
        <dbReference type="Proteomes" id="UP001165190"/>
    </source>
</evidence>
<dbReference type="AlphaFoldDB" id="A0A9W7LQR8"/>
<reference evidence="1" key="1">
    <citation type="submission" date="2023-05" db="EMBL/GenBank/DDBJ databases">
        <title>Genome and transcriptome analyses reveal genes involved in the formation of fine ridges on petal epidermal cells in Hibiscus trionum.</title>
        <authorList>
            <person name="Koshimizu S."/>
            <person name="Masuda S."/>
            <person name="Ishii T."/>
            <person name="Shirasu K."/>
            <person name="Hoshino A."/>
            <person name="Arita M."/>
        </authorList>
    </citation>
    <scope>NUCLEOTIDE SEQUENCE</scope>
    <source>
        <strain evidence="1">Hamamatsu line</strain>
    </source>
</reference>
<dbReference type="OrthoDB" id="1927254at2759"/>
<organism evidence="1 2">
    <name type="scientific">Hibiscus trionum</name>
    <name type="common">Flower of an hour</name>
    <dbReference type="NCBI Taxonomy" id="183268"/>
    <lineage>
        <taxon>Eukaryota</taxon>
        <taxon>Viridiplantae</taxon>
        <taxon>Streptophyta</taxon>
        <taxon>Embryophyta</taxon>
        <taxon>Tracheophyta</taxon>
        <taxon>Spermatophyta</taxon>
        <taxon>Magnoliopsida</taxon>
        <taxon>eudicotyledons</taxon>
        <taxon>Gunneridae</taxon>
        <taxon>Pentapetalae</taxon>
        <taxon>rosids</taxon>
        <taxon>malvids</taxon>
        <taxon>Malvales</taxon>
        <taxon>Malvaceae</taxon>
        <taxon>Malvoideae</taxon>
        <taxon>Hibiscus</taxon>
    </lineage>
</organism>
<comment type="caution">
    <text evidence="1">The sequence shown here is derived from an EMBL/GenBank/DDBJ whole genome shotgun (WGS) entry which is preliminary data.</text>
</comment>
<keyword evidence="2" id="KW-1185">Reference proteome</keyword>
<protein>
    <submittedName>
        <fullName evidence="1">Cycling DOF factor 3</fullName>
    </submittedName>
</protein>
<dbReference type="Proteomes" id="UP001165190">
    <property type="component" value="Unassembled WGS sequence"/>
</dbReference>